<feature type="domain" description="Tail spike" evidence="1">
    <location>
        <begin position="149"/>
        <end position="360"/>
    </location>
</feature>
<dbReference type="Proteomes" id="UP000266066">
    <property type="component" value="Unassembled WGS sequence"/>
</dbReference>
<proteinExistence type="predicted"/>
<dbReference type="SUPFAM" id="SSF49785">
    <property type="entry name" value="Galactose-binding domain-like"/>
    <property type="match status" value="1"/>
</dbReference>
<dbReference type="EMBL" id="QRUJ01000001">
    <property type="protein sequence ID" value="RGR56843.1"/>
    <property type="molecule type" value="Genomic_DNA"/>
</dbReference>
<evidence type="ECO:0000259" key="1">
    <source>
        <dbReference type="Pfam" id="PF06605"/>
    </source>
</evidence>
<protein>
    <recommendedName>
        <fullName evidence="1">Tail spike domain-containing protein</fullName>
    </recommendedName>
</protein>
<dbReference type="Pfam" id="PF06605">
    <property type="entry name" value="Prophage_tail"/>
    <property type="match status" value="1"/>
</dbReference>
<dbReference type="RefSeq" id="WP_117963888.1">
    <property type="nucleotide sequence ID" value="NZ_QRUJ01000001.1"/>
</dbReference>
<evidence type="ECO:0000313" key="3">
    <source>
        <dbReference type="Proteomes" id="UP000266066"/>
    </source>
</evidence>
<sequence length="1077" mass="120449">MYTIKAYVDGKEYTIHDARVKALTVGGNPYFEVGDNVNGSATFKVFPTHPYYDKVKKLTTDIVIYRDDEPEFYGRVLYDDEDFSGTKKVFVEGELAFLCDSIQRPKVYHNISVKAYVQDLIDIHNAQVEERKQFVVGRVTVKDSNDSLYRYSNYEDTRTAFKDKLTSRLGGHLVIRHEDGLRILDYLSDEDYYTRNTQGIRFGKNLLDFSKNMDASDLVTCVIPLGAKLDEEDQDPALEAISEQRITIASVNGGVDYVTDDNAVKEYGKIYKTVTWDDVTLPENLKKKGEEYLKSAQFEKMVLEVKAIDLNLTDDSFQQFEVGNKIQCVSTPNGLDKEFPLTKKKVYITNFKNNTVTLGDETSVKSYTSSNRQNTAEIEETIKSLPSKSEILQEALRSAQDLINKQVASGYAVHVPNEFIVADDKDYKNKAKNLWRWGLGGFAHYSQGYDGPIDGVALTMDGKINGKMLLANSVKTESLDAGYRTSVETKISESETAANEYADNTVRVAREEIENSISNMENRIELSVRSVKERVTRKNYITGGEQETLDLARFSISGATSICKVEKSEFLNMNAFKLTFSGTGAVTLTQSLGTLEAGNYKIAVEAAYPEGSKYRPSYIQYGFSENKSTAYLSGYTADEYHAYSKEVKITKAAKSVAVTVYGYSGSVLYVTDIRCLRDMQELLDDIDARLDVEVGKVSATVSEVYENSLHNYCSNGNFSDSTDKFTGWNRSSAAQITQTTFSGKSCAKIENNTSTYSLSWYQRPWVKKGKVTVRFKAACDTEDSGNARIRVTIDGKAFLTAAGELGSGWKQFEFTAEATPSYFYTYFYNYVADTTVYITDVEILGYISAYSESQLSVLKDSIEAEVKRATKGEEDLKASIKVNADNIISKVSKGDFGSYVTQYYDRVITAFNNSSKYVQISAGEIAIYDYGVSTSKKRAVFDESGNHFYRDGYYVGCIGTNQWAQNNSHKGLVFDLEPQGKYMAFAQKASASASSYTTMLCFSRANSIYDEYGVNMGCNLIGNWYTLKNFKIGSISAGGYTAFSGAIPIVCEITNNGNSWTYSHLRVYNGIIVGYWN</sequence>
<name>A0A395V3B5_9FIRM</name>
<dbReference type="InterPro" id="IPR010572">
    <property type="entry name" value="Tail_dom"/>
</dbReference>
<dbReference type="Gene3D" id="2.60.120.260">
    <property type="entry name" value="Galactose-binding domain-like"/>
    <property type="match status" value="1"/>
</dbReference>
<reference evidence="2 3" key="1">
    <citation type="submission" date="2018-08" db="EMBL/GenBank/DDBJ databases">
        <title>A genome reference for cultivated species of the human gut microbiota.</title>
        <authorList>
            <person name="Zou Y."/>
            <person name="Xue W."/>
            <person name="Luo G."/>
        </authorList>
    </citation>
    <scope>NUCLEOTIDE SEQUENCE [LARGE SCALE GENOMIC DNA]</scope>
    <source>
        <strain evidence="2 3">AF25-15</strain>
    </source>
</reference>
<gene>
    <name evidence="2" type="ORF">DWY38_00370</name>
</gene>
<dbReference type="AlphaFoldDB" id="A0A395V3B5"/>
<organism evidence="2 3">
    <name type="scientific">Agathobacter rectalis</name>
    <dbReference type="NCBI Taxonomy" id="39491"/>
    <lineage>
        <taxon>Bacteria</taxon>
        <taxon>Bacillati</taxon>
        <taxon>Bacillota</taxon>
        <taxon>Clostridia</taxon>
        <taxon>Lachnospirales</taxon>
        <taxon>Lachnospiraceae</taxon>
        <taxon>Agathobacter</taxon>
    </lineage>
</organism>
<accession>A0A395V3B5</accession>
<comment type="caution">
    <text evidence="2">The sequence shown here is derived from an EMBL/GenBank/DDBJ whole genome shotgun (WGS) entry which is preliminary data.</text>
</comment>
<dbReference type="InterPro" id="IPR008979">
    <property type="entry name" value="Galactose-bd-like_sf"/>
</dbReference>
<evidence type="ECO:0000313" key="2">
    <source>
        <dbReference type="EMBL" id="RGR56843.1"/>
    </source>
</evidence>